<feature type="domain" description="Chitin-binding type-1" evidence="11">
    <location>
        <begin position="72"/>
        <end position="116"/>
    </location>
</feature>
<keyword evidence="5 13" id="KW-0378">Hydrolase</keyword>
<dbReference type="InterPro" id="IPR001002">
    <property type="entry name" value="Chitin-bd_1"/>
</dbReference>
<evidence type="ECO:0000256" key="8">
    <source>
        <dbReference type="PROSITE-ProRule" id="PRU00261"/>
    </source>
</evidence>
<feature type="disulfide bond" evidence="8">
    <location>
        <begin position="486"/>
        <end position="500"/>
    </location>
</feature>
<evidence type="ECO:0000256" key="3">
    <source>
        <dbReference type="ARBA" id="ARBA00022723"/>
    </source>
</evidence>
<evidence type="ECO:0000313" key="13">
    <source>
        <dbReference type="EMBL" id="KAF2501822.1"/>
    </source>
</evidence>
<organism evidence="13 14">
    <name type="scientific">Lophium mytilinum</name>
    <dbReference type="NCBI Taxonomy" id="390894"/>
    <lineage>
        <taxon>Eukaryota</taxon>
        <taxon>Fungi</taxon>
        <taxon>Dikarya</taxon>
        <taxon>Ascomycota</taxon>
        <taxon>Pezizomycotina</taxon>
        <taxon>Dothideomycetes</taxon>
        <taxon>Pleosporomycetidae</taxon>
        <taxon>Mytilinidiales</taxon>
        <taxon>Mytilinidiaceae</taxon>
        <taxon>Lophium</taxon>
    </lineage>
</organism>
<keyword evidence="2 8" id="KW-0147">Chitin-binding</keyword>
<dbReference type="PROSITE" id="PS50941">
    <property type="entry name" value="CHIT_BIND_I_2"/>
    <property type="match status" value="3"/>
</dbReference>
<dbReference type="PANTHER" id="PTHR46471">
    <property type="entry name" value="CHITIN DEACETYLASE"/>
    <property type="match status" value="1"/>
</dbReference>
<dbReference type="OrthoDB" id="407355at2759"/>
<dbReference type="GO" id="GO:0016810">
    <property type="term" value="F:hydrolase activity, acting on carbon-nitrogen (but not peptide) bonds"/>
    <property type="evidence" value="ECO:0007669"/>
    <property type="project" value="InterPro"/>
</dbReference>
<dbReference type="PROSITE" id="PS51677">
    <property type="entry name" value="NODB"/>
    <property type="match status" value="1"/>
</dbReference>
<comment type="caution">
    <text evidence="8">Lacks conserved residue(s) required for the propagation of feature annotation.</text>
</comment>
<dbReference type="GO" id="GO:0008061">
    <property type="term" value="F:chitin binding"/>
    <property type="evidence" value="ECO:0007669"/>
    <property type="project" value="UniProtKB-UniRule"/>
</dbReference>
<dbReference type="PROSITE" id="PS00026">
    <property type="entry name" value="CHIT_BIND_I_1"/>
    <property type="match status" value="1"/>
</dbReference>
<dbReference type="GO" id="GO:0046872">
    <property type="term" value="F:metal ion binding"/>
    <property type="evidence" value="ECO:0007669"/>
    <property type="project" value="UniProtKB-KW"/>
</dbReference>
<accession>A0A6A6RBN4</accession>
<evidence type="ECO:0000256" key="2">
    <source>
        <dbReference type="ARBA" id="ARBA00022669"/>
    </source>
</evidence>
<evidence type="ECO:0000259" key="11">
    <source>
        <dbReference type="PROSITE" id="PS50941"/>
    </source>
</evidence>
<dbReference type="Gene3D" id="3.30.60.10">
    <property type="entry name" value="Endochitinase-like"/>
    <property type="match status" value="3"/>
</dbReference>
<dbReference type="InterPro" id="IPR002509">
    <property type="entry name" value="NODB_dom"/>
</dbReference>
<evidence type="ECO:0000256" key="9">
    <source>
        <dbReference type="SAM" id="MobiDB-lite"/>
    </source>
</evidence>
<protein>
    <submittedName>
        <fullName evidence="13">Glycoside hydrolase/deacetylase</fullName>
    </submittedName>
</protein>
<name>A0A6A6RBN4_9PEZI</name>
<keyword evidence="3" id="KW-0479">Metal-binding</keyword>
<keyword evidence="8" id="KW-1015">Disulfide bond</keyword>
<feature type="domain" description="Chitin-binding type-1" evidence="11">
    <location>
        <begin position="467"/>
        <end position="514"/>
    </location>
</feature>
<feature type="disulfide bond" evidence="8">
    <location>
        <begin position="87"/>
        <end position="101"/>
    </location>
</feature>
<dbReference type="InterPro" id="IPR018371">
    <property type="entry name" value="Chitin-binding_1_CS"/>
</dbReference>
<evidence type="ECO:0000256" key="1">
    <source>
        <dbReference type="ARBA" id="ARBA00001941"/>
    </source>
</evidence>
<dbReference type="InterPro" id="IPR036861">
    <property type="entry name" value="Endochitinase-like_sf"/>
</dbReference>
<feature type="disulfide bond" evidence="8">
    <location>
        <begin position="82"/>
        <end position="94"/>
    </location>
</feature>
<dbReference type="EMBL" id="MU004182">
    <property type="protein sequence ID" value="KAF2501822.1"/>
    <property type="molecule type" value="Genomic_DNA"/>
</dbReference>
<proteinExistence type="predicted"/>
<dbReference type="SUPFAM" id="SSF88713">
    <property type="entry name" value="Glycoside hydrolase/deacetylase"/>
    <property type="match status" value="1"/>
</dbReference>
<evidence type="ECO:0000256" key="10">
    <source>
        <dbReference type="SAM" id="SignalP"/>
    </source>
</evidence>
<feature type="region of interest" description="Disordered" evidence="9">
    <location>
        <begin position="375"/>
        <end position="399"/>
    </location>
</feature>
<keyword evidence="6" id="KW-0119">Carbohydrate metabolism</keyword>
<dbReference type="CDD" id="cd10951">
    <property type="entry name" value="CE4_ClCDA_like"/>
    <property type="match status" value="1"/>
</dbReference>
<dbReference type="CDD" id="cd11618">
    <property type="entry name" value="ChtBD1_1"/>
    <property type="match status" value="2"/>
</dbReference>
<keyword evidence="7" id="KW-0170">Cobalt</keyword>
<dbReference type="Gene3D" id="3.20.20.370">
    <property type="entry name" value="Glycoside hydrolase/deacetylase"/>
    <property type="match status" value="1"/>
</dbReference>
<dbReference type="PANTHER" id="PTHR46471:SF4">
    <property type="entry name" value="CHITIN DEACETYLASE"/>
    <property type="match status" value="1"/>
</dbReference>
<keyword evidence="14" id="KW-1185">Reference proteome</keyword>
<dbReference type="SMART" id="SM00270">
    <property type="entry name" value="ChtBD1"/>
    <property type="match status" value="3"/>
</dbReference>
<dbReference type="SUPFAM" id="SSF57016">
    <property type="entry name" value="Plant lectins/antimicrobial peptides"/>
    <property type="match status" value="3"/>
</dbReference>
<dbReference type="Pfam" id="PF01522">
    <property type="entry name" value="Polysacc_deac_1"/>
    <property type="match status" value="1"/>
</dbReference>
<dbReference type="AlphaFoldDB" id="A0A6A6RBN4"/>
<evidence type="ECO:0000259" key="12">
    <source>
        <dbReference type="PROSITE" id="PS51677"/>
    </source>
</evidence>
<feature type="domain" description="Chitin-binding type-1" evidence="11">
    <location>
        <begin position="406"/>
        <end position="452"/>
    </location>
</feature>
<evidence type="ECO:0000256" key="5">
    <source>
        <dbReference type="ARBA" id="ARBA00022801"/>
    </source>
</evidence>
<reference evidence="13" key="1">
    <citation type="journal article" date="2020" name="Stud. Mycol.">
        <title>101 Dothideomycetes genomes: a test case for predicting lifestyles and emergence of pathogens.</title>
        <authorList>
            <person name="Haridas S."/>
            <person name="Albert R."/>
            <person name="Binder M."/>
            <person name="Bloem J."/>
            <person name="Labutti K."/>
            <person name="Salamov A."/>
            <person name="Andreopoulos B."/>
            <person name="Baker S."/>
            <person name="Barry K."/>
            <person name="Bills G."/>
            <person name="Bluhm B."/>
            <person name="Cannon C."/>
            <person name="Castanera R."/>
            <person name="Culley D."/>
            <person name="Daum C."/>
            <person name="Ezra D."/>
            <person name="Gonzalez J."/>
            <person name="Henrissat B."/>
            <person name="Kuo A."/>
            <person name="Liang C."/>
            <person name="Lipzen A."/>
            <person name="Lutzoni F."/>
            <person name="Magnuson J."/>
            <person name="Mondo S."/>
            <person name="Nolan M."/>
            <person name="Ohm R."/>
            <person name="Pangilinan J."/>
            <person name="Park H.-J."/>
            <person name="Ramirez L."/>
            <person name="Alfaro M."/>
            <person name="Sun H."/>
            <person name="Tritt A."/>
            <person name="Yoshinaga Y."/>
            <person name="Zwiers L.-H."/>
            <person name="Turgeon B."/>
            <person name="Goodwin S."/>
            <person name="Spatafora J."/>
            <person name="Crous P."/>
            <person name="Grigoriev I."/>
        </authorList>
    </citation>
    <scope>NUCLEOTIDE SEQUENCE</scope>
    <source>
        <strain evidence="13">CBS 269.34</strain>
    </source>
</reference>
<evidence type="ECO:0000313" key="14">
    <source>
        <dbReference type="Proteomes" id="UP000799750"/>
    </source>
</evidence>
<feature type="domain" description="NodB homology" evidence="12">
    <location>
        <begin position="150"/>
        <end position="349"/>
    </location>
</feature>
<feature type="disulfide bond" evidence="8">
    <location>
        <begin position="425"/>
        <end position="439"/>
    </location>
</feature>
<feature type="chain" id="PRO_5025364202" evidence="10">
    <location>
        <begin position="23"/>
        <end position="514"/>
    </location>
</feature>
<comment type="cofactor">
    <cofactor evidence="1">
        <name>Co(2+)</name>
        <dbReference type="ChEBI" id="CHEBI:48828"/>
    </cofactor>
</comment>
<feature type="signal peptide" evidence="10">
    <location>
        <begin position="1"/>
        <end position="22"/>
    </location>
</feature>
<gene>
    <name evidence="13" type="ORF">BU16DRAFT_501231</name>
</gene>
<keyword evidence="4 10" id="KW-0732">Signal</keyword>
<evidence type="ECO:0000256" key="7">
    <source>
        <dbReference type="ARBA" id="ARBA00023285"/>
    </source>
</evidence>
<sequence length="514" mass="54096">MQIPSFSAVALALGVLPVLLCAHGTGQPRLYGNTDVASLKARAIYGSAHTVVHRNAVRGNRDRRYIERDNTDGQCGEGLPSCAAGYCCSEAGWCGQGIDYCYSPGCQYQYGPACPDNATPAGAETSTIPRPALGRVPYGGVGIYECTTPGTVALTFDDGPYIYTSKVLDVLASYGAKATFFITGNNNGKGEIDIPANGYIPIIQRMHADQHQIASHTWTHLDLSAISSVDRKNQMYKNEMALRNILGFIPTYMRPPYSSCTSESRCEADMKALGYHIIYFDVDTDDYDQDSPDKIQNSKDWFMGNITAGDATAADSEWLIIGHDIHYQTAYNLTDYMLSTLTSLGYKAVTVGECLGDPAANWYRSATTSGIASSTSSAVKSTPKSSTSLSTKSTTVSTPPAKVSTDGTCGGTNGFTCKDSAYGNCCSPSGWCGSSADYCGAGCQSAFGVCVTVSAAPAASSTAVSTEGSCGGVTGRTCEGSAFGNCCSGHGWCGSTSDYCLVSNGCQEDFGTCE</sequence>
<dbReference type="GO" id="GO:0005975">
    <property type="term" value="P:carbohydrate metabolic process"/>
    <property type="evidence" value="ECO:0007669"/>
    <property type="project" value="InterPro"/>
</dbReference>
<evidence type="ECO:0000256" key="4">
    <source>
        <dbReference type="ARBA" id="ARBA00022729"/>
    </source>
</evidence>
<dbReference type="Proteomes" id="UP000799750">
    <property type="component" value="Unassembled WGS sequence"/>
</dbReference>
<evidence type="ECO:0000256" key="6">
    <source>
        <dbReference type="ARBA" id="ARBA00023277"/>
    </source>
</evidence>
<dbReference type="CDD" id="cd00035">
    <property type="entry name" value="ChtBD1"/>
    <property type="match status" value="1"/>
</dbReference>
<dbReference type="InterPro" id="IPR011330">
    <property type="entry name" value="Glyco_hydro/deAcase_b/a-brl"/>
</dbReference>